<dbReference type="InParanoid" id="H2TLE1"/>
<dbReference type="Ensembl" id="ENSTRUT00000025599.3">
    <property type="protein sequence ID" value="ENSTRUP00000025496.3"/>
    <property type="gene ID" value="ENSTRUG00000010122.3"/>
</dbReference>
<keyword evidence="10" id="KW-1185">Reference proteome</keyword>
<protein>
    <recommendedName>
        <fullName evidence="5">Axonemal dynein light intermediate polypeptide 1</fullName>
    </recommendedName>
    <alternativeName>
        <fullName evidence="6">Inner dynein arm light chain, axonemal</fullName>
    </alternativeName>
</protein>
<dbReference type="FunCoup" id="H2TLE1">
    <property type="interactions" value="154"/>
</dbReference>
<evidence type="ECO:0000256" key="3">
    <source>
        <dbReference type="ARBA" id="ARBA00023175"/>
    </source>
</evidence>
<evidence type="ECO:0000256" key="6">
    <source>
        <dbReference type="ARBA" id="ARBA00042417"/>
    </source>
</evidence>
<keyword evidence="3" id="KW-0505">Motor protein</keyword>
<evidence type="ECO:0000313" key="10">
    <source>
        <dbReference type="Proteomes" id="UP000005226"/>
    </source>
</evidence>
<evidence type="ECO:0000256" key="5">
    <source>
        <dbReference type="ARBA" id="ARBA00039799"/>
    </source>
</evidence>
<dbReference type="GO" id="GO:0005930">
    <property type="term" value="C:axoneme"/>
    <property type="evidence" value="ECO:0007669"/>
    <property type="project" value="TreeGrafter"/>
</dbReference>
<dbReference type="GO" id="GO:0030286">
    <property type="term" value="C:dynein complex"/>
    <property type="evidence" value="ECO:0007669"/>
    <property type="project" value="UniProtKB-KW"/>
</dbReference>
<proteinExistence type="inferred from homology"/>
<evidence type="ECO:0000256" key="2">
    <source>
        <dbReference type="ARBA" id="ARBA00023054"/>
    </source>
</evidence>
<name>H2TLE1_TAKRU</name>
<sequence>MAAASKSLLKYNDPVLVNKNINKSLKVETRSLQVHFLPSPPSAREKSAHTKDRHQHILNTIFPLRQWTEGNDLWMQQVSSAASTREDVIKLGELLDTELQQRRAREKGICPIRRELYSQCFDELIRQEIINCPERGLLLFLIRDEIQMNIAAHKTLYESGIAFGLRETLRAEQGKADTEKRISDLEEENEELKKQLAEKRAKYDTAEKRAIGRQQLEEKRHNDEIQALKRTIQQLKVQFPFRSMK</sequence>
<dbReference type="AlphaFoldDB" id="H2TLE1"/>
<keyword evidence="2 8" id="KW-0175">Coiled coil</keyword>
<dbReference type="GeneTree" id="ENSGT00390000003012"/>
<reference evidence="9" key="2">
    <citation type="submission" date="2025-08" db="UniProtKB">
        <authorList>
            <consortium name="Ensembl"/>
        </authorList>
    </citation>
    <scope>IDENTIFICATION</scope>
</reference>
<organism evidence="9 10">
    <name type="scientific">Takifugu rubripes</name>
    <name type="common">Japanese pufferfish</name>
    <name type="synonym">Fugu rubripes</name>
    <dbReference type="NCBI Taxonomy" id="31033"/>
    <lineage>
        <taxon>Eukaryota</taxon>
        <taxon>Metazoa</taxon>
        <taxon>Chordata</taxon>
        <taxon>Craniata</taxon>
        <taxon>Vertebrata</taxon>
        <taxon>Euteleostomi</taxon>
        <taxon>Actinopterygii</taxon>
        <taxon>Neopterygii</taxon>
        <taxon>Teleostei</taxon>
        <taxon>Neoteleostei</taxon>
        <taxon>Acanthomorphata</taxon>
        <taxon>Eupercaria</taxon>
        <taxon>Tetraodontiformes</taxon>
        <taxon>Tetradontoidea</taxon>
        <taxon>Tetraodontidae</taxon>
        <taxon>Takifugu</taxon>
    </lineage>
</organism>
<evidence type="ECO:0000313" key="9">
    <source>
        <dbReference type="Ensembl" id="ENSTRUP00000025496.3"/>
    </source>
</evidence>
<dbReference type="GO" id="GO:0097546">
    <property type="term" value="C:ciliary base"/>
    <property type="evidence" value="ECO:0007669"/>
    <property type="project" value="TreeGrafter"/>
</dbReference>
<dbReference type="InterPro" id="IPR019347">
    <property type="entry name" value="Axonemal_dynein_light_chain"/>
</dbReference>
<reference evidence="9" key="3">
    <citation type="submission" date="2025-09" db="UniProtKB">
        <authorList>
            <consortium name="Ensembl"/>
        </authorList>
    </citation>
    <scope>IDENTIFICATION</scope>
</reference>
<dbReference type="Pfam" id="PF10211">
    <property type="entry name" value="Ax_dynein_light"/>
    <property type="match status" value="1"/>
</dbReference>
<dbReference type="PANTHER" id="PTHR13183">
    <property type="entry name" value="AXONEMAL INNER ARM DYNEIN LIGHT CHAIN 28"/>
    <property type="match status" value="1"/>
</dbReference>
<evidence type="ECO:0000256" key="4">
    <source>
        <dbReference type="ARBA" id="ARBA00038114"/>
    </source>
</evidence>
<reference evidence="9 10" key="1">
    <citation type="journal article" date="2011" name="Genome Biol. Evol.">
        <title>Integration of the genetic map and genome assembly of fugu facilitates insights into distinct features of genome evolution in teleosts and mammals.</title>
        <authorList>
            <person name="Kai W."/>
            <person name="Kikuchi K."/>
            <person name="Tohari S."/>
            <person name="Chew A.K."/>
            <person name="Tay A."/>
            <person name="Fujiwara A."/>
            <person name="Hosoya S."/>
            <person name="Suetake H."/>
            <person name="Naruse K."/>
            <person name="Brenner S."/>
            <person name="Suzuki Y."/>
            <person name="Venkatesh B."/>
        </authorList>
    </citation>
    <scope>NUCLEOTIDE SEQUENCE [LARGE SCALE GENOMIC DNA]</scope>
</reference>
<gene>
    <name evidence="9" type="primary">dnali1</name>
</gene>
<accession>H2TLE1</accession>
<comment type="function">
    <text evidence="7">Involved in sperm flagellum assembly.</text>
</comment>
<dbReference type="HOGENOM" id="CLU_072652_0_0_1"/>
<dbReference type="OMA" id="ARMTGIC"/>
<evidence type="ECO:0000256" key="8">
    <source>
        <dbReference type="SAM" id="Coils"/>
    </source>
</evidence>
<dbReference type="PANTHER" id="PTHR13183:SF0">
    <property type="entry name" value="AXONEMAL DYNEIN LIGHT INTERMEDIATE POLYPEPTIDE 1"/>
    <property type="match status" value="1"/>
</dbReference>
<feature type="coiled-coil region" evidence="8">
    <location>
        <begin position="168"/>
        <end position="238"/>
    </location>
</feature>
<dbReference type="Proteomes" id="UP000005226">
    <property type="component" value="Chromosome 7"/>
</dbReference>
<keyword evidence="1" id="KW-0243">Dynein</keyword>
<comment type="similarity">
    <text evidence="4">Belongs to the inner dynein arm light chain family.</text>
</comment>
<evidence type="ECO:0000256" key="7">
    <source>
        <dbReference type="ARBA" id="ARBA00043925"/>
    </source>
</evidence>
<dbReference type="GO" id="GO:0045504">
    <property type="term" value="F:dynein heavy chain binding"/>
    <property type="evidence" value="ECO:0007669"/>
    <property type="project" value="TreeGrafter"/>
</dbReference>
<evidence type="ECO:0000256" key="1">
    <source>
        <dbReference type="ARBA" id="ARBA00023017"/>
    </source>
</evidence>
<dbReference type="STRING" id="31033.ENSTRUP00000025496"/>